<feature type="non-terminal residue" evidence="1">
    <location>
        <position position="233"/>
    </location>
</feature>
<dbReference type="OrthoDB" id="2205812at2759"/>
<proteinExistence type="predicted"/>
<evidence type="ECO:0000313" key="2">
    <source>
        <dbReference type="Proteomes" id="UP000054007"/>
    </source>
</evidence>
<evidence type="ECO:0008006" key="3">
    <source>
        <dbReference type="Google" id="ProtNLM"/>
    </source>
</evidence>
<reference evidence="1 2" key="1">
    <citation type="journal article" date="2015" name="Fungal Genet. Biol.">
        <title>Evolution of novel wood decay mechanisms in Agaricales revealed by the genome sequences of Fistulina hepatica and Cylindrobasidium torrendii.</title>
        <authorList>
            <person name="Floudas D."/>
            <person name="Held B.W."/>
            <person name="Riley R."/>
            <person name="Nagy L.G."/>
            <person name="Koehler G."/>
            <person name="Ransdell A.S."/>
            <person name="Younus H."/>
            <person name="Chow J."/>
            <person name="Chiniquy J."/>
            <person name="Lipzen A."/>
            <person name="Tritt A."/>
            <person name="Sun H."/>
            <person name="Haridas S."/>
            <person name="LaButti K."/>
            <person name="Ohm R.A."/>
            <person name="Kues U."/>
            <person name="Blanchette R.A."/>
            <person name="Grigoriev I.V."/>
            <person name="Minto R.E."/>
            <person name="Hibbett D.S."/>
        </authorList>
    </citation>
    <scope>NUCLEOTIDE SEQUENCE [LARGE SCALE GENOMIC DNA]</scope>
    <source>
        <strain evidence="1 2">FP15055 ss-10</strain>
    </source>
</reference>
<dbReference type="AlphaFoldDB" id="A0A0D7BFM5"/>
<dbReference type="Proteomes" id="UP000054007">
    <property type="component" value="Unassembled WGS sequence"/>
</dbReference>
<accession>A0A0D7BFM5</accession>
<name>A0A0D7BFM5_9AGAR</name>
<feature type="non-terminal residue" evidence="1">
    <location>
        <position position="1"/>
    </location>
</feature>
<gene>
    <name evidence="1" type="ORF">CYLTODRAFT_337003</name>
</gene>
<protein>
    <recommendedName>
        <fullName evidence="3">Reverse transcriptase domain-containing protein</fullName>
    </recommendedName>
</protein>
<evidence type="ECO:0000313" key="1">
    <source>
        <dbReference type="EMBL" id="KIY69343.1"/>
    </source>
</evidence>
<dbReference type="STRING" id="1314674.A0A0D7BFM5"/>
<keyword evidence="2" id="KW-1185">Reference proteome</keyword>
<dbReference type="EMBL" id="KN880486">
    <property type="protein sequence ID" value="KIY69343.1"/>
    <property type="molecule type" value="Genomic_DNA"/>
</dbReference>
<organism evidence="1 2">
    <name type="scientific">Cylindrobasidium torrendii FP15055 ss-10</name>
    <dbReference type="NCBI Taxonomy" id="1314674"/>
    <lineage>
        <taxon>Eukaryota</taxon>
        <taxon>Fungi</taxon>
        <taxon>Dikarya</taxon>
        <taxon>Basidiomycota</taxon>
        <taxon>Agaricomycotina</taxon>
        <taxon>Agaricomycetes</taxon>
        <taxon>Agaricomycetidae</taxon>
        <taxon>Agaricales</taxon>
        <taxon>Marasmiineae</taxon>
        <taxon>Physalacriaceae</taxon>
        <taxon>Cylindrobasidium</taxon>
    </lineage>
</organism>
<sequence>LRCSNLKGYNIPGQVERLIATLFADDTTVFLSAEDSFDDLKAILDRWCIASGARFNIEKTQVIPIGSKAFINEFRQNRRADETHNPIPLSISIAEEGEAIRILGAWIGENLDENTAWPGVVQKIEDALERWQRAHSSIDGRRIIAQCIPGGMSQYLATVQGMPDKVEKKLAKIIRDFVWDKKTLGRVSEAHLLASLETGGRKILDIKSRNKAIQVMWLKSYLNLSSTRPRWAF</sequence>